<proteinExistence type="predicted"/>
<dbReference type="Gene3D" id="1.25.40.10">
    <property type="entry name" value="Tetratricopeptide repeat domain"/>
    <property type="match status" value="1"/>
</dbReference>
<dbReference type="RefSeq" id="WP_386737058.1">
    <property type="nucleotide sequence ID" value="NZ_JBHRXI010000022.1"/>
</dbReference>
<dbReference type="InterPro" id="IPR052748">
    <property type="entry name" value="ISR_Activator"/>
</dbReference>
<dbReference type="SUPFAM" id="SSF81901">
    <property type="entry name" value="HCP-like"/>
    <property type="match status" value="1"/>
</dbReference>
<dbReference type="EMBL" id="JBHRXI010000022">
    <property type="protein sequence ID" value="MFC3615775.1"/>
    <property type="molecule type" value="Genomic_DNA"/>
</dbReference>
<evidence type="ECO:0000313" key="1">
    <source>
        <dbReference type="EMBL" id="MFC3615775.1"/>
    </source>
</evidence>
<gene>
    <name evidence="1" type="ORF">ACFORG_18635</name>
</gene>
<dbReference type="InterPro" id="IPR006597">
    <property type="entry name" value="Sel1-like"/>
</dbReference>
<dbReference type="PANTHER" id="PTHR45011:SF1">
    <property type="entry name" value="DAP3-BINDING CELL DEATH ENHANCER 1"/>
    <property type="match status" value="1"/>
</dbReference>
<comment type="caution">
    <text evidence="1">The sequence shown here is derived from an EMBL/GenBank/DDBJ whole genome shotgun (WGS) entry which is preliminary data.</text>
</comment>
<dbReference type="SMART" id="SM00671">
    <property type="entry name" value="SEL1"/>
    <property type="match status" value="3"/>
</dbReference>
<name>A0ABV7TPJ4_9RHOB</name>
<dbReference type="Proteomes" id="UP001595629">
    <property type="component" value="Unassembled WGS sequence"/>
</dbReference>
<sequence>MLGSFPSRKAFGLCVTFWVGLTGYDTSAEQSELIGRYAVEYTHETEQGANGAVCLDGSGTFEVLPSLTVRGVITNSDGQEITYGKAKLNGNQVTGSFLIQGKDVGDFSGAYADGRWRGDYHAINGCSGTWRGEKSEAPIDLDESTKQKVIDSFFDGNYTAALSTLEILAQQGDARARYVLAFAYENGLGKETDLQEAVRWYSKAADGGHLKAMVRLGELYAVGFAVEEQSDELAVMYMRKAAMRRDPEALHFMGMFFTWGILGVRRDTDQALPFFWLAAAQGLEPSISQRAALEVSEGGKQALFAEMARTREQEEPGRVATLASHQTCLDSLKSQSFQAASMYLALIVAEEREDYFFAALLGGSDEYSPLGESYWECSGRTLSIWF</sequence>
<dbReference type="InterPro" id="IPR011990">
    <property type="entry name" value="TPR-like_helical_dom_sf"/>
</dbReference>
<keyword evidence="2" id="KW-1185">Reference proteome</keyword>
<dbReference type="Pfam" id="PF08238">
    <property type="entry name" value="Sel1"/>
    <property type="match status" value="3"/>
</dbReference>
<accession>A0ABV7TPJ4</accession>
<dbReference type="PANTHER" id="PTHR45011">
    <property type="entry name" value="DAP3-BINDING CELL DEATH ENHANCER 1"/>
    <property type="match status" value="1"/>
</dbReference>
<organism evidence="1 2">
    <name type="scientific">Lutimaribacter marinistellae</name>
    <dbReference type="NCBI Taxonomy" id="1820329"/>
    <lineage>
        <taxon>Bacteria</taxon>
        <taxon>Pseudomonadati</taxon>
        <taxon>Pseudomonadota</taxon>
        <taxon>Alphaproteobacteria</taxon>
        <taxon>Rhodobacterales</taxon>
        <taxon>Roseobacteraceae</taxon>
        <taxon>Lutimaribacter</taxon>
    </lineage>
</organism>
<protein>
    <submittedName>
        <fullName evidence="1">Tetratricopeptide repeat protein</fullName>
    </submittedName>
</protein>
<reference evidence="2" key="1">
    <citation type="journal article" date="2019" name="Int. J. Syst. Evol. Microbiol.">
        <title>The Global Catalogue of Microorganisms (GCM) 10K type strain sequencing project: providing services to taxonomists for standard genome sequencing and annotation.</title>
        <authorList>
            <consortium name="The Broad Institute Genomics Platform"/>
            <consortium name="The Broad Institute Genome Sequencing Center for Infectious Disease"/>
            <person name="Wu L."/>
            <person name="Ma J."/>
        </authorList>
    </citation>
    <scope>NUCLEOTIDE SEQUENCE [LARGE SCALE GENOMIC DNA]</scope>
    <source>
        <strain evidence="2">KCTC 42911</strain>
    </source>
</reference>
<evidence type="ECO:0000313" key="2">
    <source>
        <dbReference type="Proteomes" id="UP001595629"/>
    </source>
</evidence>